<dbReference type="AlphaFoldDB" id="A0A229RAW3"/>
<protein>
    <submittedName>
        <fullName evidence="1">Uncharacterized protein</fullName>
    </submittedName>
</protein>
<sequence length="77" mass="8046">MTVRVTSDVHIGHRKVAEIRGFASVDEHDDHPAADWRAGLRPGDQAGVHGDVVVSMLNRALSVLADLSGGFGTGVGT</sequence>
<accession>A0A229RAW3</accession>
<reference evidence="1 2" key="1">
    <citation type="submission" date="2017-07" db="EMBL/GenBank/DDBJ databases">
        <title>Amycolatopsis alba DSM 44262 Genome sequencing and assembly.</title>
        <authorList>
            <person name="Kaur N."/>
            <person name="Mayilraj S."/>
        </authorList>
    </citation>
    <scope>NUCLEOTIDE SEQUENCE [LARGE SCALE GENOMIC DNA]</scope>
    <source>
        <strain evidence="1 2">DSM 44262</strain>
    </source>
</reference>
<dbReference type="Proteomes" id="UP000215563">
    <property type="component" value="Unassembled WGS sequence"/>
</dbReference>
<gene>
    <name evidence="1" type="ORF">CFP75_37055</name>
</gene>
<comment type="caution">
    <text evidence="1">The sequence shown here is derived from an EMBL/GenBank/DDBJ whole genome shotgun (WGS) entry which is preliminary data.</text>
</comment>
<evidence type="ECO:0000313" key="2">
    <source>
        <dbReference type="Proteomes" id="UP000215563"/>
    </source>
</evidence>
<dbReference type="RefSeq" id="WP_020637866.1">
    <property type="nucleotide sequence ID" value="NZ_KB913032.1"/>
</dbReference>
<evidence type="ECO:0000313" key="1">
    <source>
        <dbReference type="EMBL" id="OXM43786.1"/>
    </source>
</evidence>
<proteinExistence type="predicted"/>
<organism evidence="1 2">
    <name type="scientific">Amycolatopsis alba DSM 44262</name>
    <dbReference type="NCBI Taxonomy" id="1125972"/>
    <lineage>
        <taxon>Bacteria</taxon>
        <taxon>Bacillati</taxon>
        <taxon>Actinomycetota</taxon>
        <taxon>Actinomycetes</taxon>
        <taxon>Pseudonocardiales</taxon>
        <taxon>Pseudonocardiaceae</taxon>
        <taxon>Amycolatopsis</taxon>
    </lineage>
</organism>
<dbReference type="OrthoDB" id="5380073at2"/>
<name>A0A229RAW3_AMYAL</name>
<dbReference type="Gene3D" id="3.60.21.10">
    <property type="match status" value="1"/>
</dbReference>
<keyword evidence="2" id="KW-1185">Reference proteome</keyword>
<dbReference type="EMBL" id="NMQU01000140">
    <property type="protein sequence ID" value="OXM43786.1"/>
    <property type="molecule type" value="Genomic_DNA"/>
</dbReference>
<dbReference type="InterPro" id="IPR029052">
    <property type="entry name" value="Metallo-depent_PP-like"/>
</dbReference>